<evidence type="ECO:0000313" key="3">
    <source>
        <dbReference type="Proteomes" id="UP001317822"/>
    </source>
</evidence>
<feature type="compositionally biased region" description="Basic and acidic residues" evidence="1">
    <location>
        <begin position="29"/>
        <end position="47"/>
    </location>
</feature>
<gene>
    <name evidence="2" type="ORF">LA521A_22680</name>
</gene>
<keyword evidence="3" id="KW-1185">Reference proteome</keyword>
<proteinExistence type="predicted"/>
<name>A0ABN6ULK3_9GAMM</name>
<accession>A0ABN6ULK3</accession>
<dbReference type="RefSeq" id="WP_281779032.1">
    <property type="nucleotide sequence ID" value="NZ_AP027041.1"/>
</dbReference>
<feature type="compositionally biased region" description="Basic residues" evidence="1">
    <location>
        <begin position="48"/>
        <end position="57"/>
    </location>
</feature>
<reference evidence="2 3" key="1">
    <citation type="journal article" date="2023" name="Int. J. Syst. Evol. Microbiol.">
        <title>Physiological and genomic analyses of cobalamin (vitamin B12)-auxotrophy of Lysobacter auxotrophicus sp. nov., a methionine-auxotrophic chitinolytic bacterium isolated from chitin-treated soil.</title>
        <authorList>
            <person name="Saito A."/>
            <person name="Dohra H."/>
            <person name="Hamada M."/>
            <person name="Moriuchi R."/>
            <person name="Kotsuchibashi Y."/>
            <person name="Mori K."/>
        </authorList>
    </citation>
    <scope>NUCLEOTIDE SEQUENCE [LARGE SCALE GENOMIC DNA]</scope>
    <source>
        <strain evidence="2 3">5-21a</strain>
    </source>
</reference>
<evidence type="ECO:0000313" key="2">
    <source>
        <dbReference type="EMBL" id="BDU17067.1"/>
    </source>
</evidence>
<sequence>MATRKLPTPPPVPDAISTRPRAPRLVRLPRREDARKPTRADRAEHQLRLRRLSAGHA</sequence>
<dbReference type="Proteomes" id="UP001317822">
    <property type="component" value="Chromosome"/>
</dbReference>
<evidence type="ECO:0000256" key="1">
    <source>
        <dbReference type="SAM" id="MobiDB-lite"/>
    </source>
</evidence>
<organism evidence="2 3">
    <name type="scientific">Lysobacter auxotrophicus</name>
    <dbReference type="NCBI Taxonomy" id="2992573"/>
    <lineage>
        <taxon>Bacteria</taxon>
        <taxon>Pseudomonadati</taxon>
        <taxon>Pseudomonadota</taxon>
        <taxon>Gammaproteobacteria</taxon>
        <taxon>Lysobacterales</taxon>
        <taxon>Lysobacteraceae</taxon>
        <taxon>Lysobacter</taxon>
    </lineage>
</organism>
<dbReference type="EMBL" id="AP027041">
    <property type="protein sequence ID" value="BDU17067.1"/>
    <property type="molecule type" value="Genomic_DNA"/>
</dbReference>
<feature type="region of interest" description="Disordered" evidence="1">
    <location>
        <begin position="1"/>
        <end position="57"/>
    </location>
</feature>
<protein>
    <submittedName>
        <fullName evidence="2">Uncharacterized protein</fullName>
    </submittedName>
</protein>